<evidence type="ECO:0000256" key="1">
    <source>
        <dbReference type="ARBA" id="ARBA00010928"/>
    </source>
</evidence>
<evidence type="ECO:0000259" key="6">
    <source>
        <dbReference type="Pfam" id="PF01408"/>
    </source>
</evidence>
<comment type="catalytic activity">
    <reaction evidence="5">
        <text>D-xylose + NADP(+) = D-xylono-1,5-lactone + NADPH + H(+)</text>
        <dbReference type="Rhea" id="RHEA:22000"/>
        <dbReference type="ChEBI" id="CHEBI:15378"/>
        <dbReference type="ChEBI" id="CHEBI:15867"/>
        <dbReference type="ChEBI" id="CHEBI:53455"/>
        <dbReference type="ChEBI" id="CHEBI:57783"/>
        <dbReference type="ChEBI" id="CHEBI:58349"/>
        <dbReference type="EC" id="1.1.1.179"/>
    </reaction>
</comment>
<dbReference type="InterPro" id="IPR055170">
    <property type="entry name" value="GFO_IDH_MocA-like_dom"/>
</dbReference>
<dbReference type="InterPro" id="IPR050984">
    <property type="entry name" value="Gfo/Idh/MocA_domain"/>
</dbReference>
<dbReference type="EMBL" id="JAVRRG010000010">
    <property type="protein sequence ID" value="KAK5099490.1"/>
    <property type="molecule type" value="Genomic_DNA"/>
</dbReference>
<dbReference type="PANTHER" id="PTHR22604">
    <property type="entry name" value="OXIDOREDUCTASES"/>
    <property type="match status" value="1"/>
</dbReference>
<accession>A0ABR0KKS3</accession>
<evidence type="ECO:0000256" key="5">
    <source>
        <dbReference type="ARBA" id="ARBA00049233"/>
    </source>
</evidence>
<evidence type="ECO:0000256" key="2">
    <source>
        <dbReference type="ARBA" id="ARBA00023002"/>
    </source>
</evidence>
<keyword evidence="2" id="KW-0560">Oxidoreductase</keyword>
<sequence>MEIGIDRDQSVSPKPSIRWGIVTTGMISQWFVEDIVLDRENAPVAHKIQCIGGRDMSRCEDFANKYCPGANPKLYDSYESVYNDPDVDVVYIGTPHAFHKQNMLDAIAAGKNILCEKAFTINAAEAKEVLEAAKAKNVYVHEAMWLRHRPLVHQLRKLLFDEKVIGDVYRTFADFALEIDISSLPPTSRYKDISLGAGTLLDTGIYSLTWAILTLDAGSPTNSERPLALGVQSHQEGIEVNTSILLHYPSTGRQGIITSTTQSNHNARPFCTIWGTNGFIEVEGPAASMPLSFTVYPKVEGDANAGPLERKGGKKYDFPQVGRGFIYEADNTALDVLAGRKESAIMPWSETLHVMEIMDSIRKQGDTFYPGHDEALEQSTGPVMQVLQRLGPLS</sequence>
<dbReference type="EC" id="1.1.1.179" evidence="3"/>
<name>A0ABR0KKS3_9EURO</name>
<feature type="domain" description="GFO/IDH/MocA-like oxidoreductase" evidence="7">
    <location>
        <begin position="159"/>
        <end position="280"/>
    </location>
</feature>
<dbReference type="SUPFAM" id="SSF51735">
    <property type="entry name" value="NAD(P)-binding Rossmann-fold domains"/>
    <property type="match status" value="1"/>
</dbReference>
<dbReference type="InterPro" id="IPR036291">
    <property type="entry name" value="NAD(P)-bd_dom_sf"/>
</dbReference>
<dbReference type="InterPro" id="IPR000683">
    <property type="entry name" value="Gfo/Idh/MocA-like_OxRdtase_N"/>
</dbReference>
<comment type="caution">
    <text evidence="8">The sequence shown here is derived from an EMBL/GenBank/DDBJ whole genome shotgun (WGS) entry which is preliminary data.</text>
</comment>
<evidence type="ECO:0000259" key="7">
    <source>
        <dbReference type="Pfam" id="PF22725"/>
    </source>
</evidence>
<dbReference type="Pfam" id="PF01408">
    <property type="entry name" value="GFO_IDH_MocA"/>
    <property type="match status" value="1"/>
</dbReference>
<organism evidence="8 9">
    <name type="scientific">Lithohypha guttulata</name>
    <dbReference type="NCBI Taxonomy" id="1690604"/>
    <lineage>
        <taxon>Eukaryota</taxon>
        <taxon>Fungi</taxon>
        <taxon>Dikarya</taxon>
        <taxon>Ascomycota</taxon>
        <taxon>Pezizomycotina</taxon>
        <taxon>Eurotiomycetes</taxon>
        <taxon>Chaetothyriomycetidae</taxon>
        <taxon>Chaetothyriales</taxon>
        <taxon>Trichomeriaceae</taxon>
        <taxon>Lithohypha</taxon>
    </lineage>
</organism>
<reference evidence="8 9" key="1">
    <citation type="submission" date="2023-08" db="EMBL/GenBank/DDBJ databases">
        <title>Black Yeasts Isolated from many extreme environments.</title>
        <authorList>
            <person name="Coleine C."/>
            <person name="Stajich J.E."/>
            <person name="Selbmann L."/>
        </authorList>
    </citation>
    <scope>NUCLEOTIDE SEQUENCE [LARGE SCALE GENOMIC DNA]</scope>
    <source>
        <strain evidence="8 9">CCFEE 5885</strain>
    </source>
</reference>
<evidence type="ECO:0000256" key="3">
    <source>
        <dbReference type="ARBA" id="ARBA00038984"/>
    </source>
</evidence>
<dbReference type="Pfam" id="PF22725">
    <property type="entry name" value="GFO_IDH_MocA_C3"/>
    <property type="match status" value="1"/>
</dbReference>
<evidence type="ECO:0000313" key="9">
    <source>
        <dbReference type="Proteomes" id="UP001345013"/>
    </source>
</evidence>
<dbReference type="Proteomes" id="UP001345013">
    <property type="component" value="Unassembled WGS sequence"/>
</dbReference>
<protein>
    <recommendedName>
        <fullName evidence="3">D-xylose 1-dehydrogenase (NADP(+), D-xylono-1,5-lactone-forming)</fullName>
        <ecNumber evidence="3">1.1.1.179</ecNumber>
    </recommendedName>
    <alternativeName>
        <fullName evidence="4">D-xylose-NADP dehydrogenase</fullName>
    </alternativeName>
</protein>
<gene>
    <name evidence="8" type="ORF">LTR24_001388</name>
</gene>
<evidence type="ECO:0000256" key="4">
    <source>
        <dbReference type="ARBA" id="ARBA00042988"/>
    </source>
</evidence>
<proteinExistence type="inferred from homology"/>
<feature type="domain" description="Gfo/Idh/MocA-like oxidoreductase N-terminal" evidence="6">
    <location>
        <begin position="17"/>
        <end position="141"/>
    </location>
</feature>
<dbReference type="SUPFAM" id="SSF55347">
    <property type="entry name" value="Glyceraldehyde-3-phosphate dehydrogenase-like, C-terminal domain"/>
    <property type="match status" value="1"/>
</dbReference>
<keyword evidence="9" id="KW-1185">Reference proteome</keyword>
<comment type="similarity">
    <text evidence="1">Belongs to the Gfo/Idh/MocA family.</text>
</comment>
<dbReference type="PANTHER" id="PTHR22604:SF105">
    <property type="entry name" value="TRANS-1,2-DIHYDROBENZENE-1,2-DIOL DEHYDROGENASE"/>
    <property type="match status" value="1"/>
</dbReference>
<dbReference type="Gene3D" id="3.30.360.10">
    <property type="entry name" value="Dihydrodipicolinate Reductase, domain 2"/>
    <property type="match status" value="1"/>
</dbReference>
<dbReference type="Gene3D" id="3.40.50.720">
    <property type="entry name" value="NAD(P)-binding Rossmann-like Domain"/>
    <property type="match status" value="1"/>
</dbReference>
<evidence type="ECO:0000313" key="8">
    <source>
        <dbReference type="EMBL" id="KAK5099490.1"/>
    </source>
</evidence>